<proteinExistence type="predicted"/>
<name>A0AAE3ZKR6_9ACTN</name>
<sequence length="41" mass="4660">MTTSGVHSCYGMLPTENENLSRWQENPRTRRSETGSTRDSS</sequence>
<organism evidence="2 3">
    <name type="scientific">Haloactinomyces albus</name>
    <dbReference type="NCBI Taxonomy" id="1352928"/>
    <lineage>
        <taxon>Bacteria</taxon>
        <taxon>Bacillati</taxon>
        <taxon>Actinomycetota</taxon>
        <taxon>Actinomycetes</taxon>
        <taxon>Actinopolysporales</taxon>
        <taxon>Actinopolysporaceae</taxon>
        <taxon>Haloactinomyces</taxon>
    </lineage>
</organism>
<dbReference type="AlphaFoldDB" id="A0AAE3ZKR6"/>
<keyword evidence="3" id="KW-1185">Reference proteome</keyword>
<dbReference type="Proteomes" id="UP001180845">
    <property type="component" value="Unassembled WGS sequence"/>
</dbReference>
<accession>A0AAE3ZKR6</accession>
<evidence type="ECO:0000313" key="3">
    <source>
        <dbReference type="Proteomes" id="UP001180845"/>
    </source>
</evidence>
<gene>
    <name evidence="2" type="ORF">JOF55_004893</name>
</gene>
<reference evidence="2" key="1">
    <citation type="submission" date="2023-07" db="EMBL/GenBank/DDBJ databases">
        <title>Sequencing the genomes of 1000 actinobacteria strains.</title>
        <authorList>
            <person name="Klenk H.-P."/>
        </authorList>
    </citation>
    <scope>NUCLEOTIDE SEQUENCE</scope>
    <source>
        <strain evidence="2">DSM 45977</strain>
    </source>
</reference>
<dbReference type="EMBL" id="JAVDXW010000002">
    <property type="protein sequence ID" value="MDR7304649.1"/>
    <property type="molecule type" value="Genomic_DNA"/>
</dbReference>
<evidence type="ECO:0000313" key="2">
    <source>
        <dbReference type="EMBL" id="MDR7304649.1"/>
    </source>
</evidence>
<dbReference type="RefSeq" id="WP_310279019.1">
    <property type="nucleotide sequence ID" value="NZ_JAVDXW010000002.1"/>
</dbReference>
<evidence type="ECO:0000256" key="1">
    <source>
        <dbReference type="SAM" id="MobiDB-lite"/>
    </source>
</evidence>
<feature type="region of interest" description="Disordered" evidence="1">
    <location>
        <begin position="1"/>
        <end position="41"/>
    </location>
</feature>
<comment type="caution">
    <text evidence="2">The sequence shown here is derived from an EMBL/GenBank/DDBJ whole genome shotgun (WGS) entry which is preliminary data.</text>
</comment>
<protein>
    <submittedName>
        <fullName evidence="2">Uncharacterized protein</fullName>
    </submittedName>
</protein>